<evidence type="ECO:0000313" key="2">
    <source>
        <dbReference type="Proteomes" id="UP001151760"/>
    </source>
</evidence>
<dbReference type="PANTHER" id="PTHR46238:SF11">
    <property type="entry name" value="AGAMOUS-LIKE MADS-BOX PROTEIN AGL16"/>
    <property type="match status" value="1"/>
</dbReference>
<reference evidence="1" key="1">
    <citation type="journal article" date="2022" name="Int. J. Mol. Sci.">
        <title>Draft Genome of Tanacetum Coccineum: Genomic Comparison of Closely Related Tanacetum-Family Plants.</title>
        <authorList>
            <person name="Yamashiro T."/>
            <person name="Shiraishi A."/>
            <person name="Nakayama K."/>
            <person name="Satake H."/>
        </authorList>
    </citation>
    <scope>NUCLEOTIDE SEQUENCE</scope>
</reference>
<reference evidence="1" key="2">
    <citation type="submission" date="2022-01" db="EMBL/GenBank/DDBJ databases">
        <authorList>
            <person name="Yamashiro T."/>
            <person name="Shiraishi A."/>
            <person name="Satake H."/>
            <person name="Nakayama K."/>
        </authorList>
    </citation>
    <scope>NUCLEOTIDE SEQUENCE</scope>
</reference>
<organism evidence="1 2">
    <name type="scientific">Tanacetum coccineum</name>
    <dbReference type="NCBI Taxonomy" id="301880"/>
    <lineage>
        <taxon>Eukaryota</taxon>
        <taxon>Viridiplantae</taxon>
        <taxon>Streptophyta</taxon>
        <taxon>Embryophyta</taxon>
        <taxon>Tracheophyta</taxon>
        <taxon>Spermatophyta</taxon>
        <taxon>Magnoliopsida</taxon>
        <taxon>eudicotyledons</taxon>
        <taxon>Gunneridae</taxon>
        <taxon>Pentapetalae</taxon>
        <taxon>asterids</taxon>
        <taxon>campanulids</taxon>
        <taxon>Asterales</taxon>
        <taxon>Asteraceae</taxon>
        <taxon>Asteroideae</taxon>
        <taxon>Anthemideae</taxon>
        <taxon>Anthemidinae</taxon>
        <taxon>Tanacetum</taxon>
    </lineage>
</organism>
<evidence type="ECO:0000313" key="1">
    <source>
        <dbReference type="EMBL" id="GJT23039.1"/>
    </source>
</evidence>
<accession>A0ABQ5CCU4</accession>
<proteinExistence type="predicted"/>
<comment type="caution">
    <text evidence="1">The sequence shown here is derived from an EMBL/GenBank/DDBJ whole genome shotgun (WGS) entry which is preliminary data.</text>
</comment>
<sequence>MHRSERIEDDVTHRVRAGWAKLRVTVLADHESASKQGGSVKLRMLSYVVRIRALTDHESASKQGGSAKLRMLRLGWFGHVQGRPQSTSLRSVEAFIVEGLKRRGRPKLRWEDRLKQDMKELLLFEDMTLDRNVWRDRIMIGG</sequence>
<protein>
    <submittedName>
        <fullName evidence="1">Uncharacterized protein</fullName>
    </submittedName>
</protein>
<keyword evidence="2" id="KW-1185">Reference proteome</keyword>
<dbReference type="EMBL" id="BQNB010014020">
    <property type="protein sequence ID" value="GJT23039.1"/>
    <property type="molecule type" value="Genomic_DNA"/>
</dbReference>
<dbReference type="PANTHER" id="PTHR46238">
    <property type="entry name" value="REVERSE TRANSCRIPTASE DOMAIN-CONTAINING PROTEIN"/>
    <property type="match status" value="1"/>
</dbReference>
<gene>
    <name evidence="1" type="ORF">Tco_0892976</name>
</gene>
<name>A0ABQ5CCU4_9ASTR</name>
<dbReference type="Proteomes" id="UP001151760">
    <property type="component" value="Unassembled WGS sequence"/>
</dbReference>